<keyword evidence="11" id="KW-0520">NAD</keyword>
<comment type="subcellular location">
    <subcellularLocation>
        <location evidence="1">Secreted</location>
    </subcellularLocation>
</comment>
<dbReference type="Gene3D" id="3.90.176.10">
    <property type="entry name" value="Toxin ADP-ribosyltransferase, Chain A, domain 1"/>
    <property type="match status" value="1"/>
</dbReference>
<dbReference type="GO" id="GO:0090729">
    <property type="term" value="F:toxin activity"/>
    <property type="evidence" value="ECO:0007669"/>
    <property type="project" value="UniProtKB-KW"/>
</dbReference>
<keyword evidence="12" id="KW-1185">Reference proteome</keyword>
<dbReference type="GO" id="GO:0005576">
    <property type="term" value="C:extracellular region"/>
    <property type="evidence" value="ECO:0007669"/>
    <property type="project" value="UniProtKB-SubCell"/>
</dbReference>
<comment type="similarity">
    <text evidence="2 11">Belongs to the Arg-specific ADP-ribosyltransferase family.</text>
</comment>
<evidence type="ECO:0000313" key="13">
    <source>
        <dbReference type="RefSeq" id="XP_014065302.2"/>
    </source>
</evidence>
<evidence type="ECO:0000256" key="5">
    <source>
        <dbReference type="ARBA" id="ARBA00022676"/>
    </source>
</evidence>
<dbReference type="InterPro" id="IPR050999">
    <property type="entry name" value="ADP-ribosyltransferase_ARG"/>
</dbReference>
<organism evidence="12 13">
    <name type="scientific">Salmo salar</name>
    <name type="common">Atlantic salmon</name>
    <dbReference type="NCBI Taxonomy" id="8030"/>
    <lineage>
        <taxon>Eukaryota</taxon>
        <taxon>Metazoa</taxon>
        <taxon>Chordata</taxon>
        <taxon>Craniata</taxon>
        <taxon>Vertebrata</taxon>
        <taxon>Euteleostomi</taxon>
        <taxon>Actinopterygii</taxon>
        <taxon>Neopterygii</taxon>
        <taxon>Teleostei</taxon>
        <taxon>Protacanthopterygii</taxon>
        <taxon>Salmoniformes</taxon>
        <taxon>Salmonidae</taxon>
        <taxon>Salmoninae</taxon>
        <taxon>Salmo</taxon>
    </lineage>
</organism>
<evidence type="ECO:0000256" key="10">
    <source>
        <dbReference type="ARBA" id="ARBA00047597"/>
    </source>
</evidence>
<evidence type="ECO:0000313" key="12">
    <source>
        <dbReference type="Proteomes" id="UP001652741"/>
    </source>
</evidence>
<evidence type="ECO:0000256" key="8">
    <source>
        <dbReference type="ARBA" id="ARBA00022857"/>
    </source>
</evidence>
<dbReference type="GO" id="GO:0106274">
    <property type="term" value="F:NAD+-protein-arginine ADP-ribosyltransferase activity"/>
    <property type="evidence" value="ECO:0007669"/>
    <property type="project" value="UniProtKB-EC"/>
</dbReference>
<name>A0A1S3SLR6_SALSA</name>
<keyword evidence="3" id="KW-0964">Secreted</keyword>
<evidence type="ECO:0000256" key="2">
    <source>
        <dbReference type="ARBA" id="ARBA00009558"/>
    </source>
</evidence>
<dbReference type="SUPFAM" id="SSF56399">
    <property type="entry name" value="ADP-ribosylation"/>
    <property type="match status" value="1"/>
</dbReference>
<dbReference type="PANTHER" id="PTHR10339:SF25">
    <property type="entry name" value="SECRETED EXOENZYME S"/>
    <property type="match status" value="1"/>
</dbReference>
<gene>
    <name evidence="13" type="primary">LOC106610447</name>
</gene>
<evidence type="ECO:0000256" key="9">
    <source>
        <dbReference type="ARBA" id="ARBA00023026"/>
    </source>
</evidence>
<dbReference type="AlphaFoldDB" id="A0A1S3SLR6"/>
<evidence type="ECO:0000256" key="3">
    <source>
        <dbReference type="ARBA" id="ARBA00022525"/>
    </source>
</evidence>
<keyword evidence="5 11" id="KW-0328">Glycosyltransferase</keyword>
<evidence type="ECO:0000256" key="4">
    <source>
        <dbReference type="ARBA" id="ARBA00022656"/>
    </source>
</evidence>
<dbReference type="PROSITE" id="PS51996">
    <property type="entry name" value="TR_MART"/>
    <property type="match status" value="1"/>
</dbReference>
<accession>A0A1S3SLR6</accession>
<dbReference type="Proteomes" id="UP001652741">
    <property type="component" value="Chromosome ssa08"/>
</dbReference>
<keyword evidence="4" id="KW-0800">Toxin</keyword>
<dbReference type="InterPro" id="IPR000768">
    <property type="entry name" value="ART"/>
</dbReference>
<dbReference type="PaxDb" id="8030-ENSSSAP00000007184"/>
<keyword evidence="8 11" id="KW-0521">NADP</keyword>
<evidence type="ECO:0000256" key="7">
    <source>
        <dbReference type="ARBA" id="ARBA00022695"/>
    </source>
</evidence>
<dbReference type="GO" id="GO:0003950">
    <property type="term" value="F:NAD+ poly-ADP-ribosyltransferase activity"/>
    <property type="evidence" value="ECO:0007669"/>
    <property type="project" value="TreeGrafter"/>
</dbReference>
<protein>
    <recommendedName>
        <fullName evidence="11">NAD(P)(+)--arginine ADP-ribosyltransferase</fullName>
        <ecNumber evidence="11">2.4.2.31</ecNumber>
    </recommendedName>
    <alternativeName>
        <fullName evidence="11">Mono(ADP-ribosyl)transferase</fullName>
    </alternativeName>
</protein>
<dbReference type="EC" id="2.4.2.31" evidence="11"/>
<evidence type="ECO:0000256" key="1">
    <source>
        <dbReference type="ARBA" id="ARBA00004613"/>
    </source>
</evidence>
<dbReference type="KEGG" id="sasa:106610447"/>
<comment type="catalytic activity">
    <reaction evidence="10 11">
        <text>L-arginyl-[protein] + NAD(+) = N(omega)-(ADP-D-ribosyl)-L-arginyl-[protein] + nicotinamide + H(+)</text>
        <dbReference type="Rhea" id="RHEA:19149"/>
        <dbReference type="Rhea" id="RHEA-COMP:10532"/>
        <dbReference type="Rhea" id="RHEA-COMP:15087"/>
        <dbReference type="ChEBI" id="CHEBI:15378"/>
        <dbReference type="ChEBI" id="CHEBI:17154"/>
        <dbReference type="ChEBI" id="CHEBI:29965"/>
        <dbReference type="ChEBI" id="CHEBI:57540"/>
        <dbReference type="ChEBI" id="CHEBI:142554"/>
        <dbReference type="EC" id="2.4.2.31"/>
    </reaction>
</comment>
<dbReference type="PRINTS" id="PR00970">
    <property type="entry name" value="RIBTRNSFRASE"/>
</dbReference>
<dbReference type="RefSeq" id="XP_014065302.2">
    <property type="nucleotide sequence ID" value="XM_014209827.2"/>
</dbReference>
<dbReference type="GeneID" id="106610447"/>
<keyword evidence="6 11" id="KW-0808">Transferase</keyword>
<proteinExistence type="inferred from homology"/>
<dbReference type="GO" id="GO:0016779">
    <property type="term" value="F:nucleotidyltransferase activity"/>
    <property type="evidence" value="ECO:0007669"/>
    <property type="project" value="UniProtKB-KW"/>
</dbReference>
<sequence length="276" mass="32286">MSRHKILTFTVMYFIQAWILGLDSKMVSLPLHGLKSNIPLNMAPDSVDDSYKGCEEKMFRKVIDLYLPKERQENKDFNQAWTAAEKHYKKKGKLSKNYSLAIQVYVNATSNIYKSFNEATRSQKKSYSTTFQYHSLHFLLTNALRILNNNFFKRFIKKHFYTFRGTNVTFHHDRNPTIRFGQFTSSSLDKEIAKGFGTKSCFEIATYFGAPLGKYSQLPHEKEVLIPPYEVFKITEVMKRTDKKDLWCDVVYKLQSTKKGKSDLNCQMVNKTLQRE</sequence>
<dbReference type="PANTHER" id="PTHR10339">
    <property type="entry name" value="ADP-RIBOSYLTRANSFERASE"/>
    <property type="match status" value="1"/>
</dbReference>
<reference evidence="13" key="1">
    <citation type="submission" date="2025-08" db="UniProtKB">
        <authorList>
            <consortium name="RefSeq"/>
        </authorList>
    </citation>
    <scope>IDENTIFICATION</scope>
</reference>
<dbReference type="Bgee" id="ENSSSAG00000003567">
    <property type="expression patterns" value="Expressed in spleen and 7 other cell types or tissues"/>
</dbReference>
<evidence type="ECO:0000256" key="6">
    <source>
        <dbReference type="ARBA" id="ARBA00022679"/>
    </source>
</evidence>
<dbReference type="Pfam" id="PF01129">
    <property type="entry name" value="ART"/>
    <property type="match status" value="1"/>
</dbReference>
<evidence type="ECO:0000256" key="11">
    <source>
        <dbReference type="RuleBase" id="RU361228"/>
    </source>
</evidence>
<keyword evidence="7" id="KW-0548">Nucleotidyltransferase</keyword>
<keyword evidence="9" id="KW-0843">Virulence</keyword>